<dbReference type="AlphaFoldDB" id="A0A392MEG0"/>
<dbReference type="EMBL" id="LXQA010009287">
    <property type="protein sequence ID" value="MCH85866.1"/>
    <property type="molecule type" value="Genomic_DNA"/>
</dbReference>
<proteinExistence type="predicted"/>
<sequence length="202" mass="23113">MGERWKQFKTLLSNVYVFGKGDKNGNATPFETYKFITKEEWDLFVQSRQTEEFQTKRLKGKTNASKNVHPHLLSRGGYEKLKADIMEENWKKIIKEGTIVLEGRNDILTAALGTNERPGRHEQSESMSSSCSKIMATRDLSKKIEAPEDFIKKINDLKETSFSLTLDHDIAGLSVYIDKRDLNELSSSIEWLSTSIVSLWCT</sequence>
<evidence type="ECO:0000313" key="2">
    <source>
        <dbReference type="Proteomes" id="UP000265520"/>
    </source>
</evidence>
<name>A0A392MEG0_9FABA</name>
<protein>
    <submittedName>
        <fullName evidence="1">Uncharacterized protein</fullName>
    </submittedName>
</protein>
<dbReference type="PANTHER" id="PTHR33018">
    <property type="entry name" value="OS10G0338966 PROTEIN-RELATED"/>
    <property type="match status" value="1"/>
</dbReference>
<organism evidence="1 2">
    <name type="scientific">Trifolium medium</name>
    <dbReference type="NCBI Taxonomy" id="97028"/>
    <lineage>
        <taxon>Eukaryota</taxon>
        <taxon>Viridiplantae</taxon>
        <taxon>Streptophyta</taxon>
        <taxon>Embryophyta</taxon>
        <taxon>Tracheophyta</taxon>
        <taxon>Spermatophyta</taxon>
        <taxon>Magnoliopsida</taxon>
        <taxon>eudicotyledons</taxon>
        <taxon>Gunneridae</taxon>
        <taxon>Pentapetalae</taxon>
        <taxon>rosids</taxon>
        <taxon>fabids</taxon>
        <taxon>Fabales</taxon>
        <taxon>Fabaceae</taxon>
        <taxon>Papilionoideae</taxon>
        <taxon>50 kb inversion clade</taxon>
        <taxon>NPAAA clade</taxon>
        <taxon>Hologalegina</taxon>
        <taxon>IRL clade</taxon>
        <taxon>Trifolieae</taxon>
        <taxon>Trifolium</taxon>
    </lineage>
</organism>
<keyword evidence="2" id="KW-1185">Reference proteome</keyword>
<dbReference type="Proteomes" id="UP000265520">
    <property type="component" value="Unassembled WGS sequence"/>
</dbReference>
<gene>
    <name evidence="1" type="ORF">A2U01_0006718</name>
</gene>
<reference evidence="1 2" key="1">
    <citation type="journal article" date="2018" name="Front. Plant Sci.">
        <title>Red Clover (Trifolium pratense) and Zigzag Clover (T. medium) - A Picture of Genomic Similarities and Differences.</title>
        <authorList>
            <person name="Dluhosova J."/>
            <person name="Istvanek J."/>
            <person name="Nedelnik J."/>
            <person name="Repkova J."/>
        </authorList>
    </citation>
    <scope>NUCLEOTIDE SEQUENCE [LARGE SCALE GENOMIC DNA]</scope>
    <source>
        <strain evidence="2">cv. 10/8</strain>
        <tissue evidence="1">Leaf</tissue>
    </source>
</reference>
<accession>A0A392MEG0</accession>
<dbReference type="PANTHER" id="PTHR33018:SF34">
    <property type="entry name" value="OS02G0472350 PROTEIN"/>
    <property type="match status" value="1"/>
</dbReference>
<feature type="non-terminal residue" evidence="1">
    <location>
        <position position="202"/>
    </location>
</feature>
<comment type="caution">
    <text evidence="1">The sequence shown here is derived from an EMBL/GenBank/DDBJ whole genome shotgun (WGS) entry which is preliminary data.</text>
</comment>
<evidence type="ECO:0000313" key="1">
    <source>
        <dbReference type="EMBL" id="MCH85866.1"/>
    </source>
</evidence>